<dbReference type="Proteomes" id="UP001589834">
    <property type="component" value="Unassembled WGS sequence"/>
</dbReference>
<comment type="caution">
    <text evidence="2">The sequence shown here is derived from an EMBL/GenBank/DDBJ whole genome shotgun (WGS) entry which is preliminary data.</text>
</comment>
<dbReference type="PROSITE" id="PS51257">
    <property type="entry name" value="PROKAR_LIPOPROTEIN"/>
    <property type="match status" value="1"/>
</dbReference>
<proteinExistence type="predicted"/>
<reference evidence="2 3" key="1">
    <citation type="submission" date="2024-09" db="EMBL/GenBank/DDBJ databases">
        <authorList>
            <person name="Sun Q."/>
            <person name="Mori K."/>
        </authorList>
    </citation>
    <scope>NUCLEOTIDE SEQUENCE [LARGE SCALE GENOMIC DNA]</scope>
    <source>
        <strain evidence="2 3">NCAIM B.02336</strain>
    </source>
</reference>
<dbReference type="EMBL" id="JBHLTN010000016">
    <property type="protein sequence ID" value="MFC0592552.1"/>
    <property type="molecule type" value="Genomic_DNA"/>
</dbReference>
<protein>
    <recommendedName>
        <fullName evidence="4">DUF4142 domain-containing protein</fullName>
    </recommendedName>
</protein>
<organism evidence="2 3">
    <name type="scientific">Ottowia pentelensis</name>
    <dbReference type="NCBI Taxonomy" id="511108"/>
    <lineage>
        <taxon>Bacteria</taxon>
        <taxon>Pseudomonadati</taxon>
        <taxon>Pseudomonadota</taxon>
        <taxon>Betaproteobacteria</taxon>
        <taxon>Burkholderiales</taxon>
        <taxon>Comamonadaceae</taxon>
        <taxon>Ottowia</taxon>
    </lineage>
</organism>
<evidence type="ECO:0000313" key="3">
    <source>
        <dbReference type="Proteomes" id="UP001589834"/>
    </source>
</evidence>
<name>A0ABV6PRS9_9BURK</name>
<keyword evidence="3" id="KW-1185">Reference proteome</keyword>
<sequence>MKFSLVALAAVMALGAAVTGCAATEPARTHAAMASSAAAATTAPKLHAAMRGLWHGHIVATRDYALAVHAGNAAAEQKAEAAVIDNAKQIAHAVGGFYGASAGDATLKALGGHWAGVKALTLAAKAHDAAAEQKAMDELAANATAIAQFFAGANPQNWTVGQLQGALLMHVGDHKQQVDAMMANAPAAQQAELWAGMEHHMNMIADVLSDGIAKQFPDKAS</sequence>
<feature type="signal peptide" evidence="1">
    <location>
        <begin position="1"/>
        <end position="22"/>
    </location>
</feature>
<keyword evidence="1" id="KW-0732">Signal</keyword>
<evidence type="ECO:0000313" key="2">
    <source>
        <dbReference type="EMBL" id="MFC0592552.1"/>
    </source>
</evidence>
<evidence type="ECO:0000256" key="1">
    <source>
        <dbReference type="SAM" id="SignalP"/>
    </source>
</evidence>
<feature type="chain" id="PRO_5045061529" description="DUF4142 domain-containing protein" evidence="1">
    <location>
        <begin position="23"/>
        <end position="221"/>
    </location>
</feature>
<accession>A0ABV6PRS9</accession>
<gene>
    <name evidence="2" type="ORF">ACFFGG_08290</name>
</gene>
<dbReference type="RefSeq" id="WP_377482061.1">
    <property type="nucleotide sequence ID" value="NZ_JBHLTN010000016.1"/>
</dbReference>
<evidence type="ECO:0008006" key="4">
    <source>
        <dbReference type="Google" id="ProtNLM"/>
    </source>
</evidence>